<evidence type="ECO:0000256" key="2">
    <source>
        <dbReference type="SAM" id="Phobius"/>
    </source>
</evidence>
<comment type="caution">
    <text evidence="4">The sequence shown here is derived from an EMBL/GenBank/DDBJ whole genome shotgun (WGS) entry which is preliminary data.</text>
</comment>
<dbReference type="GO" id="GO:0004175">
    <property type="term" value="F:endopeptidase activity"/>
    <property type="evidence" value="ECO:0007669"/>
    <property type="project" value="UniProtKB-ARBA"/>
</dbReference>
<feature type="transmembrane region" description="Helical" evidence="2">
    <location>
        <begin position="253"/>
        <end position="273"/>
    </location>
</feature>
<dbReference type="PANTHER" id="PTHR36435:SF1">
    <property type="entry name" value="CAAX AMINO TERMINAL PROTEASE FAMILY PROTEIN"/>
    <property type="match status" value="1"/>
</dbReference>
<evidence type="ECO:0000313" key="5">
    <source>
        <dbReference type="Proteomes" id="UP000011575"/>
    </source>
</evidence>
<proteinExistence type="predicted"/>
<evidence type="ECO:0000256" key="1">
    <source>
        <dbReference type="SAM" id="MobiDB-lite"/>
    </source>
</evidence>
<dbReference type="RefSeq" id="WP_008001400.1">
    <property type="nucleotide sequence ID" value="NZ_AOJI01000026.1"/>
</dbReference>
<feature type="compositionally biased region" description="Low complexity" evidence="1">
    <location>
        <begin position="42"/>
        <end position="51"/>
    </location>
</feature>
<feature type="compositionally biased region" description="Low complexity" evidence="1">
    <location>
        <begin position="1"/>
        <end position="18"/>
    </location>
</feature>
<feature type="region of interest" description="Disordered" evidence="1">
    <location>
        <begin position="1"/>
        <end position="58"/>
    </location>
</feature>
<dbReference type="PANTHER" id="PTHR36435">
    <property type="entry name" value="SLR1288 PROTEIN"/>
    <property type="match status" value="1"/>
</dbReference>
<accession>M0PA09</accession>
<dbReference type="InterPro" id="IPR003675">
    <property type="entry name" value="Rce1/LyrA-like_dom"/>
</dbReference>
<feature type="domain" description="CAAX prenyl protease 2/Lysostaphin resistance protein A-like" evidence="3">
    <location>
        <begin position="198"/>
        <end position="292"/>
    </location>
</feature>
<name>M0PA09_9EURY</name>
<keyword evidence="5" id="KW-1185">Reference proteome</keyword>
<feature type="transmembrane region" description="Helical" evidence="2">
    <location>
        <begin position="150"/>
        <end position="176"/>
    </location>
</feature>
<reference evidence="4 5" key="1">
    <citation type="journal article" date="2014" name="PLoS Genet.">
        <title>Phylogenetically driven sequencing of extremely halophilic archaea reveals strategies for static and dynamic osmo-response.</title>
        <authorList>
            <person name="Becker E.A."/>
            <person name="Seitzer P.M."/>
            <person name="Tritt A."/>
            <person name="Larsen D."/>
            <person name="Krusor M."/>
            <person name="Yao A.I."/>
            <person name="Wu D."/>
            <person name="Madern D."/>
            <person name="Eisen J.A."/>
            <person name="Darling A.E."/>
            <person name="Facciotti M.T."/>
        </authorList>
    </citation>
    <scope>NUCLEOTIDE SEQUENCE [LARGE SCALE GENOMIC DNA]</scope>
    <source>
        <strain evidence="4 5">JCM 13560</strain>
    </source>
</reference>
<dbReference type="Pfam" id="PF02517">
    <property type="entry name" value="Rce1-like"/>
    <property type="match status" value="1"/>
</dbReference>
<sequence length="321" mass="32754">MSDPPDAGTDGGAAAHTDSSADPAGHSTGNDPTGGGRDPDDTGTGTVDSVGARPSDGPGGGSALRAVGAAFGLGILGILVLLAVATVVGGAVFLVATITGQQPSLAVSFVLPFVMSQIVAFLGVGLAYLRWRGFDRRDIVEYLGLRRPSALEFVIGVFGPVVVLFTALTVGSIVLLFAPEPAQNQGAQTALENPSIIPIMIAAMLLVVGPCEEFLFRGVIQNRARETFSAAPAIFLAAAVFAPLHVVSLAGGLTAMLTTVSILFVPALIFGAVYEYTGNLVVVALMHGLYNSFLLTIGYIAITYGPELEESAQAGAALLGL</sequence>
<keyword evidence="2" id="KW-0472">Membrane</keyword>
<dbReference type="GO" id="GO:0080120">
    <property type="term" value="P:CAAX-box protein maturation"/>
    <property type="evidence" value="ECO:0007669"/>
    <property type="project" value="UniProtKB-ARBA"/>
</dbReference>
<feature type="transmembrane region" description="Helical" evidence="2">
    <location>
        <begin position="228"/>
        <end position="247"/>
    </location>
</feature>
<gene>
    <name evidence="4" type="ORF">C461_11598</name>
</gene>
<feature type="transmembrane region" description="Helical" evidence="2">
    <location>
        <begin position="280"/>
        <end position="302"/>
    </location>
</feature>
<organism evidence="4 5">
    <name type="scientific">Halorubrum aidingense JCM 13560</name>
    <dbReference type="NCBI Taxonomy" id="1230454"/>
    <lineage>
        <taxon>Archaea</taxon>
        <taxon>Methanobacteriati</taxon>
        <taxon>Methanobacteriota</taxon>
        <taxon>Stenosarchaea group</taxon>
        <taxon>Halobacteria</taxon>
        <taxon>Halobacteriales</taxon>
        <taxon>Haloferacaceae</taxon>
        <taxon>Halorubrum</taxon>
    </lineage>
</organism>
<feature type="transmembrane region" description="Helical" evidence="2">
    <location>
        <begin position="71"/>
        <end position="99"/>
    </location>
</feature>
<dbReference type="OrthoDB" id="275779at2157"/>
<dbReference type="InterPro" id="IPR052710">
    <property type="entry name" value="CAAX_protease"/>
</dbReference>
<evidence type="ECO:0000313" key="4">
    <source>
        <dbReference type="EMBL" id="EMA66683.1"/>
    </source>
</evidence>
<dbReference type="PATRIC" id="fig|1230454.4.peg.2335"/>
<feature type="transmembrane region" description="Helical" evidence="2">
    <location>
        <begin position="105"/>
        <end position="129"/>
    </location>
</feature>
<keyword evidence="2" id="KW-1133">Transmembrane helix</keyword>
<dbReference type="Proteomes" id="UP000011575">
    <property type="component" value="Unassembled WGS sequence"/>
</dbReference>
<dbReference type="EMBL" id="AOJI01000026">
    <property type="protein sequence ID" value="EMA66683.1"/>
    <property type="molecule type" value="Genomic_DNA"/>
</dbReference>
<evidence type="ECO:0000259" key="3">
    <source>
        <dbReference type="Pfam" id="PF02517"/>
    </source>
</evidence>
<dbReference type="AlphaFoldDB" id="M0PA09"/>
<feature type="transmembrane region" description="Helical" evidence="2">
    <location>
        <begin position="196"/>
        <end position="216"/>
    </location>
</feature>
<dbReference type="STRING" id="1230454.C461_11598"/>
<keyword evidence="2" id="KW-0812">Transmembrane</keyword>
<protein>
    <recommendedName>
        <fullName evidence="3">CAAX prenyl protease 2/Lysostaphin resistance protein A-like domain-containing protein</fullName>
    </recommendedName>
</protein>